<dbReference type="GO" id="GO:0006302">
    <property type="term" value="P:double-strand break repair"/>
    <property type="evidence" value="ECO:0007669"/>
    <property type="project" value="TreeGrafter"/>
</dbReference>
<dbReference type="SUPFAM" id="SSF53300">
    <property type="entry name" value="vWA-like"/>
    <property type="match status" value="1"/>
</dbReference>
<evidence type="ECO:0000256" key="7">
    <source>
        <dbReference type="ARBA" id="ARBA00022763"/>
    </source>
</evidence>
<dbReference type="EMBL" id="SCKG01000009">
    <property type="protein sequence ID" value="TDH08768.1"/>
    <property type="molecule type" value="Genomic_DNA"/>
</dbReference>
<name>A0A484D0H6_PERFV</name>
<dbReference type="GO" id="GO:0045739">
    <property type="term" value="P:positive regulation of DNA repair"/>
    <property type="evidence" value="ECO:0007669"/>
    <property type="project" value="InterPro"/>
</dbReference>
<dbReference type="InterPro" id="IPR036465">
    <property type="entry name" value="vWFA_dom_sf"/>
</dbReference>
<evidence type="ECO:0000256" key="9">
    <source>
        <dbReference type="ARBA" id="ARBA00022786"/>
    </source>
</evidence>
<evidence type="ECO:0000256" key="14">
    <source>
        <dbReference type="ARBA" id="ARBA00030984"/>
    </source>
</evidence>
<comment type="subcellular location">
    <subcellularLocation>
        <location evidence="2">Cytoplasm</location>
    </subcellularLocation>
    <subcellularLocation>
        <location evidence="1">Nucleus</location>
    </subcellularLocation>
</comment>
<keyword evidence="11" id="KW-0234">DNA repair</keyword>
<dbReference type="GO" id="GO:0051301">
    <property type="term" value="P:cell division"/>
    <property type="evidence" value="ECO:0007669"/>
    <property type="project" value="UniProtKB-KW"/>
</dbReference>
<evidence type="ECO:0000256" key="8">
    <source>
        <dbReference type="ARBA" id="ARBA00022776"/>
    </source>
</evidence>
<evidence type="ECO:0000256" key="12">
    <source>
        <dbReference type="ARBA" id="ARBA00023242"/>
    </source>
</evidence>
<keyword evidence="8" id="KW-0498">Mitosis</keyword>
<keyword evidence="10" id="KW-0156">Chromatin regulator</keyword>
<sequence>MYLFCYCCNCFYDYKYHYNPHKKKNVLQLLITNLYLSNQSMETPEPGPADGEERLVELRPRTRSNPEGAEDRRSSTGSLGGNSNPNISQPAVGSRVEGEGEASTSDSAPSSTTTTVSATAAQTVAPVAVVAAAAAGATVPLSTASVAAKERPKPTQQQPTLTTPIPPPAEYQLRVPRVNCPEKVIICLDLSEEMSLPKLESFNGSKTNALNISQKMIEMFVRTKHKIDKRHEFALVVVNDDSLWLSGFTSDPRELCSCLYDLETNVCESFNLEDLLNVIRQKIELPSMDNVQTIPPPYVVRTVLIYSRNAGQLQFNPSEAVSKMLQSPYFFFDVVYLHNGVEEQGDDTSWRDNYTSFCNLDSKGMCYRFEVSMSGPAIELHNCMAKLLAHPLQRPFQSHASYSLLEGEEPQDIEATV</sequence>
<dbReference type="GO" id="GO:0006325">
    <property type="term" value="P:chromatin organization"/>
    <property type="evidence" value="ECO:0007669"/>
    <property type="project" value="UniProtKB-KW"/>
</dbReference>
<evidence type="ECO:0000256" key="3">
    <source>
        <dbReference type="ARBA" id="ARBA00010809"/>
    </source>
</evidence>
<dbReference type="CDD" id="cd21502">
    <property type="entry name" value="vWA_BABAM1"/>
    <property type="match status" value="1"/>
</dbReference>
<keyword evidence="18" id="KW-1185">Reference proteome</keyword>
<evidence type="ECO:0000256" key="11">
    <source>
        <dbReference type="ARBA" id="ARBA00023204"/>
    </source>
</evidence>
<accession>A0A484D0H6</accession>
<evidence type="ECO:0000256" key="16">
    <source>
        <dbReference type="SAM" id="MobiDB-lite"/>
    </source>
</evidence>
<reference evidence="17 18" key="1">
    <citation type="submission" date="2019-01" db="EMBL/GenBank/DDBJ databases">
        <title>A chromosome-scale genome assembly of the yellow perch, Perca flavescens.</title>
        <authorList>
            <person name="Feron R."/>
            <person name="Morvezen R."/>
            <person name="Bestin A."/>
            <person name="Haffray P."/>
            <person name="Klopp C."/>
            <person name="Zahm M."/>
            <person name="Cabau C."/>
            <person name="Roques C."/>
            <person name="Donnadieu C."/>
            <person name="Bouchez O."/>
            <person name="Christie M."/>
            <person name="Larson W."/>
            <person name="Guiguen Y."/>
        </authorList>
    </citation>
    <scope>NUCLEOTIDE SEQUENCE [LARGE SCALE GENOMIC DNA]</scope>
    <source>
        <strain evidence="17">YP-PL-M2</strain>
        <tissue evidence="17">Blood</tissue>
    </source>
</reference>
<dbReference type="InterPro" id="IPR026126">
    <property type="entry name" value="BABAM1"/>
</dbReference>
<keyword evidence="9" id="KW-0833">Ubl conjugation pathway</keyword>
<dbReference type="GO" id="GO:0070531">
    <property type="term" value="C:BRCA1-A complex"/>
    <property type="evidence" value="ECO:0007669"/>
    <property type="project" value="InterPro"/>
</dbReference>
<comment type="caution">
    <text evidence="17">The sequence shown here is derived from an EMBL/GenBank/DDBJ whole genome shotgun (WGS) entry which is preliminary data.</text>
</comment>
<dbReference type="PANTHER" id="PTHR15660:SF1">
    <property type="entry name" value="BRISC AND BRCA1-A COMPLEX MEMBER 1"/>
    <property type="match status" value="1"/>
</dbReference>
<comment type="similarity">
    <text evidence="3">Belongs to the BABAM1 family.</text>
</comment>
<dbReference type="Proteomes" id="UP000295070">
    <property type="component" value="Chromosome 9"/>
</dbReference>
<protein>
    <recommendedName>
        <fullName evidence="4">BRISC and BRCA1-A complex member 1</fullName>
    </recommendedName>
    <alternativeName>
        <fullName evidence="14">Mediator of RAP80 interactions and targeting subunit of 40 kDa</fullName>
    </alternativeName>
    <alternativeName>
        <fullName evidence="15">New component of the BRCA1-A complex</fullName>
    </alternativeName>
</protein>
<evidence type="ECO:0000256" key="2">
    <source>
        <dbReference type="ARBA" id="ARBA00004496"/>
    </source>
</evidence>
<evidence type="ECO:0000256" key="5">
    <source>
        <dbReference type="ARBA" id="ARBA00022490"/>
    </source>
</evidence>
<dbReference type="GO" id="GO:0016604">
    <property type="term" value="C:nuclear body"/>
    <property type="evidence" value="ECO:0007669"/>
    <property type="project" value="TreeGrafter"/>
</dbReference>
<feature type="compositionally biased region" description="Polar residues" evidence="16">
    <location>
        <begin position="75"/>
        <end position="91"/>
    </location>
</feature>
<keyword evidence="7" id="KW-0227">DNA damage</keyword>
<evidence type="ECO:0000313" key="18">
    <source>
        <dbReference type="Proteomes" id="UP000295070"/>
    </source>
</evidence>
<evidence type="ECO:0000256" key="10">
    <source>
        <dbReference type="ARBA" id="ARBA00022853"/>
    </source>
</evidence>
<keyword evidence="6" id="KW-0132">Cell division</keyword>
<feature type="compositionally biased region" description="Low complexity" evidence="16">
    <location>
        <begin position="102"/>
        <end position="114"/>
    </location>
</feature>
<feature type="region of interest" description="Disordered" evidence="16">
    <location>
        <begin position="58"/>
        <end position="114"/>
    </location>
</feature>
<feature type="compositionally biased region" description="Low complexity" evidence="16">
    <location>
        <begin position="154"/>
        <end position="163"/>
    </location>
</feature>
<feature type="region of interest" description="Disordered" evidence="16">
    <location>
        <begin position="143"/>
        <end position="168"/>
    </location>
</feature>
<dbReference type="AlphaFoldDB" id="A0A484D0H6"/>
<evidence type="ECO:0000256" key="15">
    <source>
        <dbReference type="ARBA" id="ARBA00031038"/>
    </source>
</evidence>
<proteinExistence type="inferred from homology"/>
<evidence type="ECO:0000313" key="17">
    <source>
        <dbReference type="EMBL" id="TDH08768.1"/>
    </source>
</evidence>
<dbReference type="GO" id="GO:0070552">
    <property type="term" value="C:BRISC complex"/>
    <property type="evidence" value="ECO:0007669"/>
    <property type="project" value="InterPro"/>
</dbReference>
<organism evidence="17 18">
    <name type="scientific">Perca flavescens</name>
    <name type="common">American yellow perch</name>
    <name type="synonym">Morone flavescens</name>
    <dbReference type="NCBI Taxonomy" id="8167"/>
    <lineage>
        <taxon>Eukaryota</taxon>
        <taxon>Metazoa</taxon>
        <taxon>Chordata</taxon>
        <taxon>Craniata</taxon>
        <taxon>Vertebrata</taxon>
        <taxon>Euteleostomi</taxon>
        <taxon>Actinopterygii</taxon>
        <taxon>Neopterygii</taxon>
        <taxon>Teleostei</taxon>
        <taxon>Neoteleostei</taxon>
        <taxon>Acanthomorphata</taxon>
        <taxon>Eupercaria</taxon>
        <taxon>Perciformes</taxon>
        <taxon>Percoidei</taxon>
        <taxon>Percidae</taxon>
        <taxon>Percinae</taxon>
        <taxon>Perca</taxon>
    </lineage>
</organism>
<evidence type="ECO:0000256" key="4">
    <source>
        <dbReference type="ARBA" id="ARBA00019437"/>
    </source>
</evidence>
<evidence type="ECO:0000256" key="6">
    <source>
        <dbReference type="ARBA" id="ARBA00022618"/>
    </source>
</evidence>
<keyword evidence="5" id="KW-0963">Cytoplasm</keyword>
<evidence type="ECO:0000256" key="13">
    <source>
        <dbReference type="ARBA" id="ARBA00023306"/>
    </source>
</evidence>
<dbReference type="GO" id="GO:0005737">
    <property type="term" value="C:cytoplasm"/>
    <property type="evidence" value="ECO:0007669"/>
    <property type="project" value="UniProtKB-SubCell"/>
</dbReference>
<keyword evidence="12" id="KW-0539">Nucleus</keyword>
<evidence type="ECO:0000256" key="1">
    <source>
        <dbReference type="ARBA" id="ARBA00004123"/>
    </source>
</evidence>
<dbReference type="PANTHER" id="PTHR15660">
    <property type="entry name" value="BRISC AND BRCA1-A COMPLEX MEMBER 1"/>
    <property type="match status" value="1"/>
</dbReference>
<dbReference type="STRING" id="8167.A0A484D0H6"/>
<keyword evidence="13" id="KW-0131">Cell cycle</keyword>
<dbReference type="GO" id="GO:0007095">
    <property type="term" value="P:mitotic G2 DNA damage checkpoint signaling"/>
    <property type="evidence" value="ECO:0007669"/>
    <property type="project" value="TreeGrafter"/>
</dbReference>
<gene>
    <name evidence="17" type="ORF">EPR50_G00101080</name>
</gene>